<dbReference type="InterPro" id="IPR027954">
    <property type="entry name" value="Transcobalamin-like_C"/>
</dbReference>
<dbReference type="OrthoDB" id="2870483at2"/>
<dbReference type="Gene3D" id="2.170.130.30">
    <property type="match status" value="1"/>
</dbReference>
<dbReference type="Proteomes" id="UP000199136">
    <property type="component" value="Unassembled WGS sequence"/>
</dbReference>
<dbReference type="AlphaFoldDB" id="A0A1I5V0N8"/>
<accession>A0A1I5V0N8</accession>
<dbReference type="Pfam" id="PF14478">
    <property type="entry name" value="DUF4430"/>
    <property type="match status" value="1"/>
</dbReference>
<dbReference type="PROSITE" id="PS51257">
    <property type="entry name" value="PROKAR_LIPOPROTEIN"/>
    <property type="match status" value="1"/>
</dbReference>
<evidence type="ECO:0000313" key="4">
    <source>
        <dbReference type="Proteomes" id="UP000199136"/>
    </source>
</evidence>
<dbReference type="STRING" id="82801.SAMN04488506_0293"/>
<dbReference type="EMBL" id="FOXW01000001">
    <property type="protein sequence ID" value="SFQ01104.1"/>
    <property type="molecule type" value="Genomic_DNA"/>
</dbReference>
<reference evidence="3 4" key="1">
    <citation type="submission" date="2016-10" db="EMBL/GenBank/DDBJ databases">
        <authorList>
            <person name="de Groot N.N."/>
        </authorList>
    </citation>
    <scope>NUCLEOTIDE SEQUENCE [LARGE SCALE GENOMIC DNA]</scope>
    <source>
        <strain evidence="3 4">DSM 20581</strain>
    </source>
</reference>
<feature type="chain" id="PRO_5039252024" description="Transcobalamin-like C-terminal domain-containing protein" evidence="1">
    <location>
        <begin position="20"/>
        <end position="136"/>
    </location>
</feature>
<name>A0A1I5V0N8_9LACT</name>
<proteinExistence type="predicted"/>
<evidence type="ECO:0000256" key="1">
    <source>
        <dbReference type="SAM" id="SignalP"/>
    </source>
</evidence>
<gene>
    <name evidence="3" type="ORF">SAMN04488506_0293</name>
</gene>
<evidence type="ECO:0000259" key="2">
    <source>
        <dbReference type="Pfam" id="PF14478"/>
    </source>
</evidence>
<keyword evidence="4" id="KW-1185">Reference proteome</keyword>
<feature type="domain" description="Transcobalamin-like C-terminal" evidence="2">
    <location>
        <begin position="69"/>
        <end position="134"/>
    </location>
</feature>
<evidence type="ECO:0000313" key="3">
    <source>
        <dbReference type="EMBL" id="SFQ01104.1"/>
    </source>
</evidence>
<keyword evidence="1" id="KW-0732">Signal</keyword>
<organism evidence="3 4">
    <name type="scientific">Desemzia incerta</name>
    <dbReference type="NCBI Taxonomy" id="82801"/>
    <lineage>
        <taxon>Bacteria</taxon>
        <taxon>Bacillati</taxon>
        <taxon>Bacillota</taxon>
        <taxon>Bacilli</taxon>
        <taxon>Lactobacillales</taxon>
        <taxon>Carnobacteriaceae</taxon>
        <taxon>Desemzia</taxon>
    </lineage>
</organism>
<dbReference type="RefSeq" id="WP_092479369.1">
    <property type="nucleotide sequence ID" value="NZ_FOXW01000001.1"/>
</dbReference>
<sequence>MIHSIKLILLASSALLVTACGSSSQEADSKPISSTESSVVETTVSVSFSFEEDEKELADLAKETDVQEGQSVLEALKDNYEVVEDGGLVSSIEGHEQVEKESKYWLYTVNDEQPTVGASDYVLEEGDEVKWSLNAY</sequence>
<protein>
    <recommendedName>
        <fullName evidence="2">Transcobalamin-like C-terminal domain-containing protein</fullName>
    </recommendedName>
</protein>
<feature type="signal peptide" evidence="1">
    <location>
        <begin position="1"/>
        <end position="19"/>
    </location>
</feature>